<name>A0A7W9E092_9SPHI</name>
<keyword evidence="1" id="KW-1133">Transmembrane helix</keyword>
<dbReference type="NCBIfam" id="TIGR00341">
    <property type="entry name" value="TIGR00341 family protein"/>
    <property type="match status" value="1"/>
</dbReference>
<protein>
    <submittedName>
        <fullName evidence="2">Putative hydrophobic protein (TIGR00271 family)</fullName>
    </submittedName>
</protein>
<feature type="transmembrane region" description="Helical" evidence="1">
    <location>
        <begin position="105"/>
        <end position="123"/>
    </location>
</feature>
<dbReference type="AlphaFoldDB" id="A0A7W9E092"/>
<feature type="transmembrane region" description="Helical" evidence="1">
    <location>
        <begin position="240"/>
        <end position="261"/>
    </location>
</feature>
<feature type="transmembrane region" description="Helical" evidence="1">
    <location>
        <begin position="194"/>
        <end position="219"/>
    </location>
</feature>
<accession>A0A7W9E092</accession>
<gene>
    <name evidence="2" type="ORF">HDE68_004078</name>
</gene>
<comment type="caution">
    <text evidence="2">The sequence shown here is derived from an EMBL/GenBank/DDBJ whole genome shotgun (WGS) entry which is preliminary data.</text>
</comment>
<evidence type="ECO:0000313" key="3">
    <source>
        <dbReference type="Proteomes" id="UP000537204"/>
    </source>
</evidence>
<proteinExistence type="predicted"/>
<keyword evidence="1" id="KW-0812">Transmembrane</keyword>
<evidence type="ECO:0000256" key="1">
    <source>
        <dbReference type="SAM" id="Phobius"/>
    </source>
</evidence>
<reference evidence="2 3" key="1">
    <citation type="submission" date="2020-08" db="EMBL/GenBank/DDBJ databases">
        <title>Genomic Encyclopedia of Type Strains, Phase IV (KMG-V): Genome sequencing to study the core and pangenomes of soil and plant-associated prokaryotes.</title>
        <authorList>
            <person name="Whitman W."/>
        </authorList>
    </citation>
    <scope>NUCLEOTIDE SEQUENCE [LARGE SCALE GENOMIC DNA]</scope>
    <source>
        <strain evidence="2 3">S3M1</strain>
    </source>
</reference>
<keyword evidence="1" id="KW-0472">Membrane</keyword>
<feature type="transmembrane region" description="Helical" evidence="1">
    <location>
        <begin position="71"/>
        <end position="93"/>
    </location>
</feature>
<dbReference type="Pfam" id="PF04087">
    <property type="entry name" value="DUF389"/>
    <property type="match status" value="1"/>
</dbReference>
<dbReference type="RefSeq" id="WP_183883990.1">
    <property type="nucleotide sequence ID" value="NZ_JACHCE010000007.1"/>
</dbReference>
<dbReference type="EMBL" id="JACHCE010000007">
    <property type="protein sequence ID" value="MBB5638152.1"/>
    <property type="molecule type" value="Genomic_DNA"/>
</dbReference>
<dbReference type="PANTHER" id="PTHR20992:SF9">
    <property type="entry name" value="AT15442P-RELATED"/>
    <property type="match status" value="1"/>
</dbReference>
<feature type="transmembrane region" description="Helical" evidence="1">
    <location>
        <begin position="46"/>
        <end position="65"/>
    </location>
</feature>
<dbReference type="Proteomes" id="UP000537204">
    <property type="component" value="Unassembled WGS sequence"/>
</dbReference>
<organism evidence="2 3">
    <name type="scientific">Pedobacter cryoconitis</name>
    <dbReference type="NCBI Taxonomy" id="188932"/>
    <lineage>
        <taxon>Bacteria</taxon>
        <taxon>Pseudomonadati</taxon>
        <taxon>Bacteroidota</taxon>
        <taxon>Sphingobacteriia</taxon>
        <taxon>Sphingobacteriales</taxon>
        <taxon>Sphingobacteriaceae</taxon>
        <taxon>Pedobacter</taxon>
    </lineage>
</organism>
<feature type="transmembrane region" description="Helical" evidence="1">
    <location>
        <begin position="168"/>
        <end position="188"/>
    </location>
</feature>
<dbReference type="InterPro" id="IPR005240">
    <property type="entry name" value="DUF389"/>
</dbReference>
<sequence>MAEPNQKQQNKLFRIVKLSIHKRFNLHLDKADEDDVVLSIKKNSDFVGANLWTLIFAIFIASIGLNVNSTAVIIGAMLISPLMGPIMGIGLGIGTNDFELVKKGLRNLLIATLISIVASTIYFYITPLHDAQSELLARTTPSIWDVFIAFFGGLAGIVAGTRKEKSNVIPGVAIATALMPPLCTAGFGLATGNFYFFIGAIYLYFINSVFICISTFLIVRFLRFKKKHFEDKNYEKKVSRYILITVIIAVVPSIYLAYGIVDKSIFENNAQKFVNEQFQFKNTQVVNKNFKYSTKGNEIDLLLIGYELPQKAIDSISGQLSKYKLKNTKLQIRQGLNAKQEIDFSQIKASILEDVFKKDSLTQNRNISLLEKPIPDISQELKALYPDMKTYVISNVVLHKLDAAANDTLTLMVADFSKKTSISAQSKLRLWLKSRLKADSVQVIIK</sequence>
<feature type="transmembrane region" description="Helical" evidence="1">
    <location>
        <begin position="143"/>
        <end position="161"/>
    </location>
</feature>
<dbReference type="PANTHER" id="PTHR20992">
    <property type="entry name" value="AT15442P-RELATED"/>
    <property type="match status" value="1"/>
</dbReference>
<evidence type="ECO:0000313" key="2">
    <source>
        <dbReference type="EMBL" id="MBB5638152.1"/>
    </source>
</evidence>